<dbReference type="Proteomes" id="UP001165296">
    <property type="component" value="Unassembled WGS sequence"/>
</dbReference>
<dbReference type="RefSeq" id="WP_226177691.1">
    <property type="nucleotide sequence ID" value="NZ_JAJADR010000005.1"/>
</dbReference>
<evidence type="ECO:0000313" key="3">
    <source>
        <dbReference type="Proteomes" id="UP001165296"/>
    </source>
</evidence>
<evidence type="ECO:0000256" key="1">
    <source>
        <dbReference type="SAM" id="Phobius"/>
    </source>
</evidence>
<evidence type="ECO:0008006" key="4">
    <source>
        <dbReference type="Google" id="ProtNLM"/>
    </source>
</evidence>
<dbReference type="EMBL" id="JAJADR010000005">
    <property type="protein sequence ID" value="MCB2409849.1"/>
    <property type="molecule type" value="Genomic_DNA"/>
</dbReference>
<keyword evidence="1" id="KW-0812">Transmembrane</keyword>
<accession>A0ABS8AVI6</accession>
<proteinExistence type="predicted"/>
<keyword evidence="1" id="KW-0472">Membrane</keyword>
<comment type="caution">
    <text evidence="2">The sequence shown here is derived from an EMBL/GenBank/DDBJ whole genome shotgun (WGS) entry which is preliminary data.</text>
</comment>
<keyword evidence="1" id="KW-1133">Transmembrane helix</keyword>
<gene>
    <name evidence="2" type="ORF">LGH74_17800</name>
</gene>
<feature type="transmembrane region" description="Helical" evidence="1">
    <location>
        <begin position="31"/>
        <end position="50"/>
    </location>
</feature>
<reference evidence="2" key="1">
    <citation type="submission" date="2021-10" db="EMBL/GenBank/DDBJ databases">
        <authorList>
            <person name="Dean J.D."/>
            <person name="Kim M.K."/>
            <person name="Newey C.N."/>
            <person name="Stoker T.S."/>
            <person name="Thompson D.W."/>
            <person name="Grose J.H."/>
        </authorList>
    </citation>
    <scope>NUCLEOTIDE SEQUENCE</scope>
    <source>
        <strain evidence="2">BT178</strain>
    </source>
</reference>
<keyword evidence="3" id="KW-1185">Reference proteome</keyword>
<name>A0ABS8AVI6_9BACT</name>
<evidence type="ECO:0000313" key="2">
    <source>
        <dbReference type="EMBL" id="MCB2409849.1"/>
    </source>
</evidence>
<organism evidence="2 3">
    <name type="scientific">Hymenobacter lucidus</name>
    <dbReference type="NCBI Taxonomy" id="2880930"/>
    <lineage>
        <taxon>Bacteria</taxon>
        <taxon>Pseudomonadati</taxon>
        <taxon>Bacteroidota</taxon>
        <taxon>Cytophagia</taxon>
        <taxon>Cytophagales</taxon>
        <taxon>Hymenobacteraceae</taxon>
        <taxon>Hymenobacter</taxon>
    </lineage>
</organism>
<sequence length="165" mass="17465">MPITKTLPGAPVLSQEVKLILDTPPVWLVRWGNVLLLAAIVAILASASFFRYPTTLSGKAVLAPQGPTIVTLSAVAARSVQPGQKVIISLNNFPSDEYGTLTGVVATAPVAAGPQQASVRVYMTAGYTTTYHKILAIRGSSEGAARIITADKRLLDRLLDRVKSI</sequence>
<protein>
    <recommendedName>
        <fullName evidence="4">HlyD family secretion protein</fullName>
    </recommendedName>
</protein>